<dbReference type="PANTHER" id="PTHR33053">
    <property type="entry name" value="PROTEIN, PUTATIVE-RELATED"/>
    <property type="match status" value="1"/>
</dbReference>
<reference evidence="1" key="1">
    <citation type="submission" date="2022-08" db="UniProtKB">
        <authorList>
            <consortium name="EnsemblMetazoa"/>
        </authorList>
    </citation>
    <scope>IDENTIFICATION</scope>
    <source>
        <strain evidence="1">Israel</strain>
    </source>
</reference>
<proteinExistence type="predicted"/>
<organism evidence="1 2">
    <name type="scientific">Phlebotomus papatasi</name>
    <name type="common">Sandfly</name>
    <dbReference type="NCBI Taxonomy" id="29031"/>
    <lineage>
        <taxon>Eukaryota</taxon>
        <taxon>Metazoa</taxon>
        <taxon>Ecdysozoa</taxon>
        <taxon>Arthropoda</taxon>
        <taxon>Hexapoda</taxon>
        <taxon>Insecta</taxon>
        <taxon>Pterygota</taxon>
        <taxon>Neoptera</taxon>
        <taxon>Endopterygota</taxon>
        <taxon>Diptera</taxon>
        <taxon>Nematocera</taxon>
        <taxon>Psychodoidea</taxon>
        <taxon>Psychodidae</taxon>
        <taxon>Phlebotomus</taxon>
        <taxon>Phlebotomus</taxon>
    </lineage>
</organism>
<dbReference type="EnsemblMetazoa" id="PPAI004057-RA">
    <property type="protein sequence ID" value="PPAI004057-PA"/>
    <property type="gene ID" value="PPAI004057"/>
</dbReference>
<dbReference type="EMBL" id="AJVK01027868">
    <property type="status" value="NOT_ANNOTATED_CDS"/>
    <property type="molecule type" value="Genomic_DNA"/>
</dbReference>
<keyword evidence="2" id="KW-1185">Reference proteome</keyword>
<dbReference type="Proteomes" id="UP000092462">
    <property type="component" value="Unassembled WGS sequence"/>
</dbReference>
<accession>A0A1B0GN03</accession>
<evidence type="ECO:0000313" key="2">
    <source>
        <dbReference type="Proteomes" id="UP000092462"/>
    </source>
</evidence>
<dbReference type="VEuPathDB" id="VectorBase:PPAI004057"/>
<protein>
    <recommendedName>
        <fullName evidence="3">Transposase domain-containing protein</fullName>
    </recommendedName>
</protein>
<dbReference type="AlphaFoldDB" id="A0A1B0GN03"/>
<evidence type="ECO:0008006" key="3">
    <source>
        <dbReference type="Google" id="ProtNLM"/>
    </source>
</evidence>
<sequence>MSERYFGVSKSSYFRLVNECLEGVLDETESDNEEMMGARALPVFEDYGEVQDVMNVNFENEIEQIEDDFETNVESLEIEEVEDEVESDVEDEVDSDVENEVESDVEDEEDRVCEDESKLLKDLRHLVISENCTVSFTNKILNVLRDNGHKELPKTRATLVHTPRSQLNLRNCPPGDYFHFGIEESLLQFPENSYPASAECIMLDIGIDGLPLSRSSTLCLWPILASFSNVKEVTPFVVGAYAGYGKPFNVDCFMKDFVEEVNDLHRQGGVYVTKKRIFKPFKIEKFIFDSPARAFVTNCYYHNSPTKGCPKCDLSIFISADGKKPKNYATEIGLLRTDESFRLRRDSHHHSPFPTGLERCETVRMISDVVLDPMHNSFYRVLFKIFHISMVRTAYILMYMLYST</sequence>
<dbReference type="VEuPathDB" id="VectorBase:PPAPM1_009042"/>
<evidence type="ECO:0000313" key="1">
    <source>
        <dbReference type="EnsemblMetazoa" id="PPAI004057-PA"/>
    </source>
</evidence>
<name>A0A1B0GN03_PHLPP</name>